<dbReference type="eggNOG" id="COG0657">
    <property type="taxonomic scope" value="Bacteria"/>
</dbReference>
<dbReference type="STRING" id="313596.RB2501_06030"/>
<organism evidence="1 2">
    <name type="scientific">Robiginitalea biformata (strain ATCC BAA-864 / DSM 15991 / KCTC 12146 / HTCC2501)</name>
    <dbReference type="NCBI Taxonomy" id="313596"/>
    <lineage>
        <taxon>Bacteria</taxon>
        <taxon>Pseudomonadati</taxon>
        <taxon>Bacteroidota</taxon>
        <taxon>Flavobacteriia</taxon>
        <taxon>Flavobacteriales</taxon>
        <taxon>Flavobacteriaceae</taxon>
        <taxon>Robiginitalea</taxon>
    </lineage>
</organism>
<dbReference type="AlphaFoldDB" id="A4CHM6"/>
<keyword evidence="2" id="KW-1185">Reference proteome</keyword>
<dbReference type="Pfam" id="PF07313">
    <property type="entry name" value="AmiA-like"/>
    <property type="match status" value="1"/>
</dbReference>
<evidence type="ECO:0000313" key="2">
    <source>
        <dbReference type="Proteomes" id="UP000009049"/>
    </source>
</evidence>
<dbReference type="InterPro" id="IPR038765">
    <property type="entry name" value="Papain-like_cys_pep_sf"/>
</dbReference>
<dbReference type="KEGG" id="rbi:RB2501_06030"/>
<dbReference type="InterPro" id="IPR010846">
    <property type="entry name" value="AmiA-like"/>
</dbReference>
<gene>
    <name evidence="1" type="ordered locus">RB2501_06030</name>
</gene>
<dbReference type="Proteomes" id="UP000009049">
    <property type="component" value="Chromosome"/>
</dbReference>
<evidence type="ECO:0000313" key="1">
    <source>
        <dbReference type="EMBL" id="EAR16434.1"/>
    </source>
</evidence>
<dbReference type="Gene3D" id="2.30.260.10">
    <property type="entry name" value="putative xylanase like domain"/>
    <property type="match status" value="1"/>
</dbReference>
<sequence length="283" mass="31590">MGAGPWLDFGHALQAQKGGVHYSELDKALFDGLTSGLEKDANEDKTAIGPELVRVGRAFLGTPYVAKTLEVGEDEQLVVNLRGLDCTTYVENVLVMGRLASEGKLQWNRYVRGLEQVRYRKGKRDGYPSRLHYFTEWIRDNEAKGLVRNITEELAGVTIQKEINFMGTHRDLYPFLASDANYRAMVEIEKQLSSRPLIVLPRSEVAQREHLIQDGDIIALATDIEGLDVTHTGLAIRLDDGRIHLLHASTVGEVVISDEPLADYLQGIKRNTGIIVARPQAMR</sequence>
<evidence type="ECO:0008006" key="3">
    <source>
        <dbReference type="Google" id="ProtNLM"/>
    </source>
</evidence>
<accession>A4CHM6</accession>
<dbReference type="SUPFAM" id="SSF54001">
    <property type="entry name" value="Cysteine proteinases"/>
    <property type="match status" value="1"/>
</dbReference>
<dbReference type="Gene3D" id="1.10.3670.10">
    <property type="entry name" value="Putative xylanase like domain"/>
    <property type="match status" value="1"/>
</dbReference>
<name>A4CHM6_ROBBH</name>
<reference evidence="1 2" key="1">
    <citation type="journal article" date="2009" name="J. Bacteriol.">
        <title>Complete genome sequence of Robiginitalea biformata HTCC2501.</title>
        <authorList>
            <person name="Oh H.M."/>
            <person name="Giovannoni S.J."/>
            <person name="Lee K."/>
            <person name="Ferriera S."/>
            <person name="Johnson J."/>
            <person name="Cho J.C."/>
        </authorList>
    </citation>
    <scope>NUCLEOTIDE SEQUENCE [LARGE SCALE GENOMIC DNA]</scope>
    <source>
        <strain evidence="2">ATCC BAA-864 / HTCC2501 / KCTC 12146</strain>
    </source>
</reference>
<dbReference type="HOGENOM" id="CLU_065574_0_1_10"/>
<protein>
    <recommendedName>
        <fullName evidence="3">DUF1460 domain-containing protein</fullName>
    </recommendedName>
</protein>
<dbReference type="EMBL" id="CP001712">
    <property type="protein sequence ID" value="EAR16434.1"/>
    <property type="molecule type" value="Genomic_DNA"/>
</dbReference>
<proteinExistence type="predicted"/>